<dbReference type="Pfam" id="PF02254">
    <property type="entry name" value="TrkA_N"/>
    <property type="match status" value="1"/>
</dbReference>
<evidence type="ECO:0000256" key="7">
    <source>
        <dbReference type="ARBA" id="ARBA00023065"/>
    </source>
</evidence>
<comment type="caution">
    <text evidence="12">The sequence shown here is derived from an EMBL/GenBank/DDBJ whole genome shotgun (WGS) entry which is preliminary data.</text>
</comment>
<sequence>MTVLMLAAISLVSVLAQWLAWSLRVPAILFLLLTGLALGPVAGVLNPDAIMGDLLFPIVSLSVAIILFEGALGLHLSELKGIGRVVRNLCSIGMLATFGVIAVASHFLLGLAWQVALVLGAVLVVTGPTVIAPMLNVIRPTPEIDRILRWEGIVIDPIGALFAVLVFEAVALHSPDGVFLHSLQALGRTLGVGLGLGWLGGWLLAQLIRRDLLPAKLQKFASLAAVLGLFAISDFLSHESGLLSVTVMGLYLANRSDLDLEEILAFKEDLSVILISTLFILLAARLDMHQLWQLGPMVLALLLVVQLVARPLCILLSSWRSDLSWRARALLAWVAPRGIVAAAVGSAFAASLEQAKVPDADKLVPLVFAVIIATVVVQSLTASPLARWLKVQQPKASLVLIIGANHLARVIATALKEQNIPVLLADPVWDYYRQARMSGLPSYYGNPQSEQAERQLPLGSVRWVLALSPNRHQNALGVLHFAHMLGADKVFSLRVSEQGRANCESRTFRARQRLFAPDATYAKLTSQLALGAQVKATRLGDAFSWQDYQKTHPDALPLFVVTDKGRLRVMEVDGSAPPKAGETVLSLVAAKRETTA</sequence>
<dbReference type="Pfam" id="PF00999">
    <property type="entry name" value="Na_H_Exchanger"/>
    <property type="match status" value="1"/>
</dbReference>
<feature type="transmembrane region" description="Helical" evidence="9">
    <location>
        <begin position="150"/>
        <end position="173"/>
    </location>
</feature>
<reference evidence="13" key="1">
    <citation type="journal article" date="2019" name="Int. J. Syst. Evol. Microbiol.">
        <title>The Global Catalogue of Microorganisms (GCM) 10K type strain sequencing project: providing services to taxonomists for standard genome sequencing and annotation.</title>
        <authorList>
            <consortium name="The Broad Institute Genomics Platform"/>
            <consortium name="The Broad Institute Genome Sequencing Center for Infectious Disease"/>
            <person name="Wu L."/>
            <person name="Ma J."/>
        </authorList>
    </citation>
    <scope>NUCLEOTIDE SEQUENCE [LARGE SCALE GENOMIC DNA]</scope>
    <source>
        <strain evidence="13">JCM 32226</strain>
    </source>
</reference>
<keyword evidence="3" id="KW-0050">Antiport</keyword>
<evidence type="ECO:0000259" key="10">
    <source>
        <dbReference type="Pfam" id="PF00999"/>
    </source>
</evidence>
<dbReference type="InterPro" id="IPR038770">
    <property type="entry name" value="Na+/solute_symporter_sf"/>
</dbReference>
<evidence type="ECO:0000313" key="12">
    <source>
        <dbReference type="EMBL" id="GAA4499390.1"/>
    </source>
</evidence>
<keyword evidence="5 9" id="KW-0812">Transmembrane</keyword>
<dbReference type="EMBL" id="BAABFC010000012">
    <property type="protein sequence ID" value="GAA4499390.1"/>
    <property type="molecule type" value="Genomic_DNA"/>
</dbReference>
<keyword evidence="7" id="KW-0406">Ion transport</keyword>
<name>A0ABP8QAL3_9GAMM</name>
<evidence type="ECO:0000256" key="8">
    <source>
        <dbReference type="ARBA" id="ARBA00023136"/>
    </source>
</evidence>
<keyword evidence="2" id="KW-0813">Transport</keyword>
<evidence type="ECO:0000313" key="13">
    <source>
        <dbReference type="Proteomes" id="UP001501321"/>
    </source>
</evidence>
<evidence type="ECO:0000256" key="3">
    <source>
        <dbReference type="ARBA" id="ARBA00022449"/>
    </source>
</evidence>
<organism evidence="12 13">
    <name type="scientific">Pseudaeromonas paramecii</name>
    <dbReference type="NCBI Taxonomy" id="2138166"/>
    <lineage>
        <taxon>Bacteria</taxon>
        <taxon>Pseudomonadati</taxon>
        <taxon>Pseudomonadota</taxon>
        <taxon>Gammaproteobacteria</taxon>
        <taxon>Aeromonadales</taxon>
        <taxon>Aeromonadaceae</taxon>
        <taxon>Pseudaeromonas</taxon>
    </lineage>
</organism>
<feature type="transmembrane region" description="Helical" evidence="9">
    <location>
        <begin position="89"/>
        <end position="109"/>
    </location>
</feature>
<evidence type="ECO:0000256" key="9">
    <source>
        <dbReference type="SAM" id="Phobius"/>
    </source>
</evidence>
<dbReference type="Proteomes" id="UP001501321">
    <property type="component" value="Unassembled WGS sequence"/>
</dbReference>
<dbReference type="InterPro" id="IPR036291">
    <property type="entry name" value="NAD(P)-bd_dom_sf"/>
</dbReference>
<feature type="transmembrane region" description="Helical" evidence="9">
    <location>
        <begin position="330"/>
        <end position="351"/>
    </location>
</feature>
<dbReference type="RefSeq" id="WP_345012494.1">
    <property type="nucleotide sequence ID" value="NZ_BAABFC010000012.1"/>
</dbReference>
<feature type="transmembrane region" description="Helical" evidence="9">
    <location>
        <begin position="270"/>
        <end position="286"/>
    </location>
</feature>
<evidence type="ECO:0000256" key="2">
    <source>
        <dbReference type="ARBA" id="ARBA00022448"/>
    </source>
</evidence>
<accession>A0ABP8QAL3</accession>
<feature type="transmembrane region" description="Helical" evidence="9">
    <location>
        <begin position="217"/>
        <end position="236"/>
    </location>
</feature>
<comment type="subcellular location">
    <subcellularLocation>
        <location evidence="1">Cell membrane</location>
        <topology evidence="1">Multi-pass membrane protein</topology>
    </subcellularLocation>
</comment>
<dbReference type="InterPro" id="IPR006153">
    <property type="entry name" value="Cation/H_exchanger_TM"/>
</dbReference>
<feature type="transmembrane region" description="Helical" evidence="9">
    <location>
        <begin position="185"/>
        <end position="205"/>
    </location>
</feature>
<dbReference type="PANTHER" id="PTHR32507:SF0">
    <property type="entry name" value="NA(+)_H(+) ANTIPORTER 2-RELATED"/>
    <property type="match status" value="1"/>
</dbReference>
<keyword evidence="8 9" id="KW-0472">Membrane</keyword>
<feature type="domain" description="Cation/H+ exchanger transmembrane" evidence="10">
    <location>
        <begin position="12"/>
        <end position="388"/>
    </location>
</feature>
<dbReference type="InterPro" id="IPR003148">
    <property type="entry name" value="RCK_N"/>
</dbReference>
<feature type="domain" description="RCK N-terminal" evidence="11">
    <location>
        <begin position="399"/>
        <end position="491"/>
    </location>
</feature>
<dbReference type="Gene3D" id="3.40.50.720">
    <property type="entry name" value="NAD(P)-binding Rossmann-like Domain"/>
    <property type="match status" value="1"/>
</dbReference>
<protein>
    <submittedName>
        <fullName evidence="12">Sodium:proton antiporter</fullName>
    </submittedName>
</protein>
<evidence type="ECO:0000256" key="1">
    <source>
        <dbReference type="ARBA" id="ARBA00004651"/>
    </source>
</evidence>
<dbReference type="SUPFAM" id="SSF51735">
    <property type="entry name" value="NAD(P)-binding Rossmann-fold domains"/>
    <property type="match status" value="1"/>
</dbReference>
<gene>
    <name evidence="12" type="ORF">GCM10023095_19470</name>
</gene>
<feature type="transmembrane region" description="Helical" evidence="9">
    <location>
        <begin position="363"/>
        <end position="386"/>
    </location>
</feature>
<dbReference type="PANTHER" id="PTHR32507">
    <property type="entry name" value="NA(+)/H(+) ANTIPORTER 1"/>
    <property type="match status" value="1"/>
</dbReference>
<keyword evidence="6 9" id="KW-1133">Transmembrane helix</keyword>
<dbReference type="Gene3D" id="1.20.1530.20">
    <property type="match status" value="1"/>
</dbReference>
<feature type="transmembrane region" description="Helical" evidence="9">
    <location>
        <begin position="298"/>
        <end position="318"/>
    </location>
</feature>
<feature type="transmembrane region" description="Helical" evidence="9">
    <location>
        <begin position="115"/>
        <end position="138"/>
    </location>
</feature>
<keyword evidence="4" id="KW-1003">Cell membrane</keyword>
<evidence type="ECO:0000259" key="11">
    <source>
        <dbReference type="Pfam" id="PF02254"/>
    </source>
</evidence>
<feature type="transmembrane region" description="Helical" evidence="9">
    <location>
        <begin position="54"/>
        <end position="77"/>
    </location>
</feature>
<evidence type="ECO:0000256" key="4">
    <source>
        <dbReference type="ARBA" id="ARBA00022475"/>
    </source>
</evidence>
<evidence type="ECO:0000256" key="5">
    <source>
        <dbReference type="ARBA" id="ARBA00022692"/>
    </source>
</evidence>
<proteinExistence type="predicted"/>
<keyword evidence="13" id="KW-1185">Reference proteome</keyword>
<evidence type="ECO:0000256" key="6">
    <source>
        <dbReference type="ARBA" id="ARBA00022989"/>
    </source>
</evidence>